<organism evidence="1 2">
    <name type="scientific">Vulcanibacillus modesticaldus</name>
    <dbReference type="NCBI Taxonomy" id="337097"/>
    <lineage>
        <taxon>Bacteria</taxon>
        <taxon>Bacillati</taxon>
        <taxon>Bacillota</taxon>
        <taxon>Bacilli</taxon>
        <taxon>Bacillales</taxon>
        <taxon>Bacillaceae</taxon>
        <taxon>Vulcanibacillus</taxon>
    </lineage>
</organism>
<dbReference type="PANTHER" id="PTHR48228">
    <property type="entry name" value="SUCCINYL-COA--D-CITRAMALATE COA-TRANSFERASE"/>
    <property type="match status" value="1"/>
</dbReference>
<protein>
    <submittedName>
        <fullName evidence="1">Alpha-methylacyl-CoA racemase</fullName>
    </submittedName>
</protein>
<reference evidence="1 2" key="1">
    <citation type="submission" date="2016-09" db="EMBL/GenBank/DDBJ databases">
        <title>Draft genome sequence for the type strain of Vulcanibacillus modesticaldus BR, a strictly anaerobic, moderately thermophilic, and nitrate-reducing bacterium from deep sea-hydrothermal vents of the Mid-Atlantic Ridge.</title>
        <authorList>
            <person name="Abin C.A."/>
            <person name="Hollibaugh J.T."/>
        </authorList>
    </citation>
    <scope>NUCLEOTIDE SEQUENCE [LARGE SCALE GENOMIC DNA]</scope>
    <source>
        <strain evidence="1 2">BR</strain>
    </source>
</reference>
<comment type="caution">
    <text evidence="1">The sequence shown here is derived from an EMBL/GenBank/DDBJ whole genome shotgun (WGS) entry which is preliminary data.</text>
</comment>
<sequence length="362" mass="40730">MTLEGIRVIDFSQYLPGPYATQRLAILGAEVIKIEPLTGEPAREFGRVKDGNKIFFEVYNRNKKSMTLNLKSEQGQILAKELIEKADVVVESFRPGVMDRLGLSYEQVKKFKENIIYCSISGYGQKGEIAQLGSHDINYMSLSGILSQLKDQQGKPILPSITLADLIGGIIANEKILSALIHRERTGKGQFIDLSITNTMVSLMDFHIVTKNEVGGDKGIPEITGEIISYNIYETKDGRYVSLAALEPKFWKNFCLGVGRNDWLSAHFSKAIKENVVYTEIKELFLSKTLDEWTRFGLEVDCCLTPILEVGEVENHPLNRHNRYLFENNLSPGLGEHTERILIDLLKKSEEEVAQFQAKGVI</sequence>
<dbReference type="InterPro" id="IPR023606">
    <property type="entry name" value="CoA-Trfase_III_dom_1_sf"/>
</dbReference>
<dbReference type="RefSeq" id="WP_069655932.1">
    <property type="nucleotide sequence ID" value="NZ_MIJF01000005.1"/>
</dbReference>
<name>A0A1D2YX19_9BACI</name>
<dbReference type="Gene3D" id="3.40.50.10540">
    <property type="entry name" value="Crotonobetainyl-coa:carnitine coa-transferase, domain 1"/>
    <property type="match status" value="1"/>
</dbReference>
<dbReference type="OrthoDB" id="9797653at2"/>
<gene>
    <name evidence="1" type="ORF">BHF71_05830</name>
</gene>
<dbReference type="Gene3D" id="3.30.1540.10">
    <property type="entry name" value="formyl-coa transferase, domain 3"/>
    <property type="match status" value="1"/>
</dbReference>
<dbReference type="Pfam" id="PF02515">
    <property type="entry name" value="CoA_transf_3"/>
    <property type="match status" value="1"/>
</dbReference>
<dbReference type="GO" id="GO:0003824">
    <property type="term" value="F:catalytic activity"/>
    <property type="evidence" value="ECO:0007669"/>
    <property type="project" value="InterPro"/>
</dbReference>
<proteinExistence type="predicted"/>
<dbReference type="STRING" id="337097.BHF71_05830"/>
<dbReference type="PANTHER" id="PTHR48228:SF5">
    <property type="entry name" value="ALPHA-METHYLACYL-COA RACEMASE"/>
    <property type="match status" value="1"/>
</dbReference>
<dbReference type="SUPFAM" id="SSF89796">
    <property type="entry name" value="CoA-transferase family III (CaiB/BaiF)"/>
    <property type="match status" value="1"/>
</dbReference>
<evidence type="ECO:0000313" key="2">
    <source>
        <dbReference type="Proteomes" id="UP000243739"/>
    </source>
</evidence>
<evidence type="ECO:0000313" key="1">
    <source>
        <dbReference type="EMBL" id="OEG00206.1"/>
    </source>
</evidence>
<dbReference type="AlphaFoldDB" id="A0A1D2YX19"/>
<dbReference type="InterPro" id="IPR003673">
    <property type="entry name" value="CoA-Trfase_fam_III"/>
</dbReference>
<accession>A0A1D2YX19</accession>
<dbReference type="InterPro" id="IPR050509">
    <property type="entry name" value="CoA-transferase_III"/>
</dbReference>
<keyword evidence="2" id="KW-1185">Reference proteome</keyword>
<dbReference type="Proteomes" id="UP000243739">
    <property type="component" value="Unassembled WGS sequence"/>
</dbReference>
<dbReference type="InterPro" id="IPR044855">
    <property type="entry name" value="CoA-Trfase_III_dom3_sf"/>
</dbReference>
<dbReference type="EMBL" id="MIJF01000005">
    <property type="protein sequence ID" value="OEG00206.1"/>
    <property type="molecule type" value="Genomic_DNA"/>
</dbReference>